<dbReference type="eggNOG" id="COG0374">
    <property type="taxonomic scope" value="Bacteria"/>
</dbReference>
<reference evidence="2" key="1">
    <citation type="journal article" date="2010" name="PLoS ONE">
        <title>The complete genome sequence of Cupriavidus metallidurans strain CH34, a master survivalist in harsh and anthropogenic environments.</title>
        <authorList>
            <person name="Janssen P.J."/>
            <person name="Van Houdt R."/>
            <person name="Moors H."/>
            <person name="Monsieurs P."/>
            <person name="Morin N."/>
            <person name="Michaux A."/>
            <person name="Benotmane M.A."/>
            <person name="Leys N."/>
            <person name="Vallaeys T."/>
            <person name="Lapidus A."/>
            <person name="Monchy S."/>
            <person name="Medigue C."/>
            <person name="Taghavi S."/>
            <person name="McCorkle S."/>
            <person name="Dunn J."/>
            <person name="van der Lelie D."/>
            <person name="Mergeay M."/>
        </authorList>
    </citation>
    <scope>NUCLEOTIDE SEQUENCE [LARGE SCALE GENOMIC DNA]</scope>
    <source>
        <strain evidence="2">ATCC 43123 / DSM 2839 / NBRC 102507 / CH34</strain>
    </source>
</reference>
<dbReference type="AlphaFoldDB" id="Q1LNV4"/>
<sequence length="384" mass="41491">MTDLAGHLQLRPGASVPHSLHSTRRAWAAQLAPGRSVETWPALLAGLFSLCGHAHRTASQLAISAAAPGLLPVTDAVPAILQRETALEHLRRIALDWPRLLADPAAAQAAAAQAAESLRRCPLIAAPQEVAPWPRLRQWLQDEWLKMNPATWLRAWQACGADWLDDWSRRHNGWLPALLQATRQGDTALPQAHTQALRPHEGEAGLRALAEALAASDHFALQPRWQGCTACTGAWNRLHDAEPAQPWTAWALLGSRLAELVRLCLPDAPGETGAGRLAWGALATGPRQGLAWVEMARGLLIHQVALDEKLPGQPYRLRSAQVLAPTEWNFHPEGVAAQALAALPPDMPGLAARVRLLMAALDPCVPFEIAAPLVHDAPLEVNHA</sequence>
<dbReference type="InterPro" id="IPR029014">
    <property type="entry name" value="NiFe-Hase_large"/>
</dbReference>
<dbReference type="HOGENOM" id="CLU_054514_0_0_4"/>
<dbReference type="STRING" id="266264.Rmet_1287"/>
<accession>Q1LNV4</accession>
<dbReference type="Proteomes" id="UP000002429">
    <property type="component" value="Chromosome"/>
</dbReference>
<dbReference type="Gene3D" id="1.10.645.10">
    <property type="entry name" value="Cytochrome-c3 Hydrogenase, chain B"/>
    <property type="match status" value="1"/>
</dbReference>
<name>Q1LNV4_CUPMC</name>
<dbReference type="EMBL" id="CP000352">
    <property type="protein sequence ID" value="ABF08172.1"/>
    <property type="molecule type" value="Genomic_DNA"/>
</dbReference>
<keyword evidence="2" id="KW-1185">Reference proteome</keyword>
<gene>
    <name evidence="1" type="primary">hoxV</name>
    <name evidence="1" type="ordered locus">Rmet_1287</name>
</gene>
<organism evidence="1 2">
    <name type="scientific">Cupriavidus metallidurans (strain ATCC 43123 / DSM 2839 / NBRC 102507 / CH34)</name>
    <name type="common">Ralstonia metallidurans</name>
    <dbReference type="NCBI Taxonomy" id="266264"/>
    <lineage>
        <taxon>Bacteria</taxon>
        <taxon>Pseudomonadati</taxon>
        <taxon>Pseudomonadota</taxon>
        <taxon>Betaproteobacteria</taxon>
        <taxon>Burkholderiales</taxon>
        <taxon>Burkholderiaceae</taxon>
        <taxon>Cupriavidus</taxon>
    </lineage>
</organism>
<evidence type="ECO:0000313" key="1">
    <source>
        <dbReference type="EMBL" id="ABF08172.1"/>
    </source>
</evidence>
<proteinExistence type="predicted"/>
<dbReference type="SUPFAM" id="SSF56762">
    <property type="entry name" value="HydB/Nqo4-like"/>
    <property type="match status" value="1"/>
</dbReference>
<protein>
    <submittedName>
        <fullName evidence="1">HoxV Hydrogenase expression/formation protein hoxV (CMGI-2)</fullName>
    </submittedName>
</protein>
<evidence type="ECO:0000313" key="2">
    <source>
        <dbReference type="Proteomes" id="UP000002429"/>
    </source>
</evidence>
<dbReference type="KEGG" id="rme:Rmet_1287"/>